<organism evidence="2 3">
    <name type="scientific">Tetraparma gracilis</name>
    <dbReference type="NCBI Taxonomy" id="2962635"/>
    <lineage>
        <taxon>Eukaryota</taxon>
        <taxon>Sar</taxon>
        <taxon>Stramenopiles</taxon>
        <taxon>Ochrophyta</taxon>
        <taxon>Bolidophyceae</taxon>
        <taxon>Parmales</taxon>
        <taxon>Triparmaceae</taxon>
        <taxon>Tetraparma</taxon>
    </lineage>
</organism>
<feature type="compositionally biased region" description="Low complexity" evidence="1">
    <location>
        <begin position="133"/>
        <end position="144"/>
    </location>
</feature>
<evidence type="ECO:0000256" key="1">
    <source>
        <dbReference type="SAM" id="MobiDB-lite"/>
    </source>
</evidence>
<evidence type="ECO:0000313" key="3">
    <source>
        <dbReference type="Proteomes" id="UP001165060"/>
    </source>
</evidence>
<dbReference type="Proteomes" id="UP001165060">
    <property type="component" value="Unassembled WGS sequence"/>
</dbReference>
<name>A0ABQ6MZS8_9STRA</name>
<feature type="region of interest" description="Disordered" evidence="1">
    <location>
        <begin position="129"/>
        <end position="155"/>
    </location>
</feature>
<sequence>MDHLLLRCSCERDSTGIQRGAVKGARAAAFGGQRTEKSDLLAPGVKLVSAKSMDNALDIQYTVQNENADVVVVVLDFTGSTGIDLVEPVQPSGSLRVSRELPANSKNLVAHVRQSGSSAGALRVSVGVETPNSGRSLPSPAAPARARRNSVEVGPAERKQLAPNLFLLKQKTSNPLGFI</sequence>
<gene>
    <name evidence="2" type="ORF">TeGR_g14452</name>
</gene>
<protein>
    <submittedName>
        <fullName evidence="2">Uncharacterized protein</fullName>
    </submittedName>
</protein>
<proteinExistence type="predicted"/>
<evidence type="ECO:0000313" key="2">
    <source>
        <dbReference type="EMBL" id="GMI37217.1"/>
    </source>
</evidence>
<reference evidence="2 3" key="1">
    <citation type="journal article" date="2023" name="Commun. Biol.">
        <title>Genome analysis of Parmales, the sister group of diatoms, reveals the evolutionary specialization of diatoms from phago-mixotrophs to photoautotrophs.</title>
        <authorList>
            <person name="Ban H."/>
            <person name="Sato S."/>
            <person name="Yoshikawa S."/>
            <person name="Yamada K."/>
            <person name="Nakamura Y."/>
            <person name="Ichinomiya M."/>
            <person name="Sato N."/>
            <person name="Blanc-Mathieu R."/>
            <person name="Endo H."/>
            <person name="Kuwata A."/>
            <person name="Ogata H."/>
        </authorList>
    </citation>
    <scope>NUCLEOTIDE SEQUENCE [LARGE SCALE GENOMIC DNA]</scope>
</reference>
<keyword evidence="3" id="KW-1185">Reference proteome</keyword>
<feature type="non-terminal residue" evidence="2">
    <location>
        <position position="179"/>
    </location>
</feature>
<dbReference type="EMBL" id="BRYB01003469">
    <property type="protein sequence ID" value="GMI37217.1"/>
    <property type="molecule type" value="Genomic_DNA"/>
</dbReference>
<comment type="caution">
    <text evidence="2">The sequence shown here is derived from an EMBL/GenBank/DDBJ whole genome shotgun (WGS) entry which is preliminary data.</text>
</comment>
<accession>A0ABQ6MZS8</accession>